<reference evidence="1 2" key="1">
    <citation type="journal article" date="2019" name="Genome Biol. Evol.">
        <title>Insights into the evolution of the New World diploid cottons (Gossypium, subgenus Houzingenia) based on genome sequencing.</title>
        <authorList>
            <person name="Grover C.E."/>
            <person name="Arick M.A. 2nd"/>
            <person name="Thrash A."/>
            <person name="Conover J.L."/>
            <person name="Sanders W.S."/>
            <person name="Peterson D.G."/>
            <person name="Frelichowski J.E."/>
            <person name="Scheffler J.A."/>
            <person name="Scheffler B.E."/>
            <person name="Wendel J.F."/>
        </authorList>
    </citation>
    <scope>NUCLEOTIDE SEQUENCE [LARGE SCALE GENOMIC DNA]</scope>
    <source>
        <strain evidence="1">157</strain>
        <tissue evidence="1">Leaf</tissue>
    </source>
</reference>
<sequence length="41" mass="4410">MGMAYLGFQSGDKQTVSSLLLWAMAYLDKSASGLIVREVDG</sequence>
<accession>A0A7J8LXZ0</accession>
<gene>
    <name evidence="1" type="ORF">Golob_014394</name>
</gene>
<comment type="caution">
    <text evidence="1">The sequence shown here is derived from an EMBL/GenBank/DDBJ whole genome shotgun (WGS) entry which is preliminary data.</text>
</comment>
<name>A0A7J8LXZ0_9ROSI</name>
<proteinExistence type="predicted"/>
<dbReference type="EMBL" id="JABEZX010000006">
    <property type="protein sequence ID" value="MBA0557319.1"/>
    <property type="molecule type" value="Genomic_DNA"/>
</dbReference>
<dbReference type="Proteomes" id="UP000593572">
    <property type="component" value="Unassembled WGS sequence"/>
</dbReference>
<organism evidence="1 2">
    <name type="scientific">Gossypium lobatum</name>
    <dbReference type="NCBI Taxonomy" id="34289"/>
    <lineage>
        <taxon>Eukaryota</taxon>
        <taxon>Viridiplantae</taxon>
        <taxon>Streptophyta</taxon>
        <taxon>Embryophyta</taxon>
        <taxon>Tracheophyta</taxon>
        <taxon>Spermatophyta</taxon>
        <taxon>Magnoliopsida</taxon>
        <taxon>eudicotyledons</taxon>
        <taxon>Gunneridae</taxon>
        <taxon>Pentapetalae</taxon>
        <taxon>rosids</taxon>
        <taxon>malvids</taxon>
        <taxon>Malvales</taxon>
        <taxon>Malvaceae</taxon>
        <taxon>Malvoideae</taxon>
        <taxon>Gossypium</taxon>
    </lineage>
</organism>
<protein>
    <submittedName>
        <fullName evidence="1">Uncharacterized protein</fullName>
    </submittedName>
</protein>
<keyword evidence="2" id="KW-1185">Reference proteome</keyword>
<dbReference type="AlphaFoldDB" id="A0A7J8LXZ0"/>
<evidence type="ECO:0000313" key="2">
    <source>
        <dbReference type="Proteomes" id="UP000593572"/>
    </source>
</evidence>
<evidence type="ECO:0000313" key="1">
    <source>
        <dbReference type="EMBL" id="MBA0557319.1"/>
    </source>
</evidence>